<comment type="caution">
    <text evidence="2">The sequence shown here is derived from an EMBL/GenBank/DDBJ whole genome shotgun (WGS) entry which is preliminary data.</text>
</comment>
<reference evidence="2 3" key="1">
    <citation type="journal article" date="2021" name="Commun. Biol.">
        <title>The genome of Shorea leprosula (Dipterocarpaceae) highlights the ecological relevance of drought in aseasonal tropical rainforests.</title>
        <authorList>
            <person name="Ng K.K.S."/>
            <person name="Kobayashi M.J."/>
            <person name="Fawcett J.A."/>
            <person name="Hatakeyama M."/>
            <person name="Paape T."/>
            <person name="Ng C.H."/>
            <person name="Ang C.C."/>
            <person name="Tnah L.H."/>
            <person name="Lee C.T."/>
            <person name="Nishiyama T."/>
            <person name="Sese J."/>
            <person name="O'Brien M.J."/>
            <person name="Copetti D."/>
            <person name="Mohd Noor M.I."/>
            <person name="Ong R.C."/>
            <person name="Putra M."/>
            <person name="Sireger I.Z."/>
            <person name="Indrioko S."/>
            <person name="Kosugi Y."/>
            <person name="Izuno A."/>
            <person name="Isagi Y."/>
            <person name="Lee S.L."/>
            <person name="Shimizu K.K."/>
        </authorList>
    </citation>
    <scope>NUCLEOTIDE SEQUENCE [LARGE SCALE GENOMIC DNA]</scope>
    <source>
        <strain evidence="2">214</strain>
    </source>
</reference>
<sequence length="294" mass="33546">MDVGERWQWMLRCGGVAQDKTVINRIMLRFRPIAPKPAGDSGSGGSFVDNKNSLLYRARSKRKYVRVRKNTGHKRKKRASSLTEEKVIATLQLLPEENESNAQANNLNHPVNTNINAEGAVISERINYLALPWVNNHNRVIDNTCNGQGSDLTVMVKREIVESWVTVECVTDITCMEARAMGRTDVERMKNLEGDSCPGFISDSLNRVQWVNVAYRRMLSVREGNDGQSPEMRVWLVVKENLPCLCPAFSCRVRVQYTWQKEKWSRTVPCDVWRMDSGEFAWRLDVEAALTLGR</sequence>
<dbReference type="EMBL" id="BPVZ01000028">
    <property type="protein sequence ID" value="GKV07904.1"/>
    <property type="molecule type" value="Genomic_DNA"/>
</dbReference>
<accession>A0AAV5J8W3</accession>
<name>A0AAV5J8W3_9ROSI</name>
<keyword evidence="3" id="KW-1185">Reference proteome</keyword>
<protein>
    <recommendedName>
        <fullName evidence="1">DUF7950 domain-containing protein</fullName>
    </recommendedName>
</protein>
<gene>
    <name evidence="2" type="ORF">SLEP1_g19607</name>
</gene>
<proteinExistence type="predicted"/>
<dbReference type="InterPro" id="IPR057710">
    <property type="entry name" value="DUF7950"/>
</dbReference>
<dbReference type="PANTHER" id="PTHR33595:SF4">
    <property type="entry name" value="EMB|CAB62340.1"/>
    <property type="match status" value="1"/>
</dbReference>
<dbReference type="Proteomes" id="UP001054252">
    <property type="component" value="Unassembled WGS sequence"/>
</dbReference>
<evidence type="ECO:0000259" key="1">
    <source>
        <dbReference type="Pfam" id="PF25821"/>
    </source>
</evidence>
<evidence type="ECO:0000313" key="3">
    <source>
        <dbReference type="Proteomes" id="UP001054252"/>
    </source>
</evidence>
<organism evidence="2 3">
    <name type="scientific">Rubroshorea leprosula</name>
    <dbReference type="NCBI Taxonomy" id="152421"/>
    <lineage>
        <taxon>Eukaryota</taxon>
        <taxon>Viridiplantae</taxon>
        <taxon>Streptophyta</taxon>
        <taxon>Embryophyta</taxon>
        <taxon>Tracheophyta</taxon>
        <taxon>Spermatophyta</taxon>
        <taxon>Magnoliopsida</taxon>
        <taxon>eudicotyledons</taxon>
        <taxon>Gunneridae</taxon>
        <taxon>Pentapetalae</taxon>
        <taxon>rosids</taxon>
        <taxon>malvids</taxon>
        <taxon>Malvales</taxon>
        <taxon>Dipterocarpaceae</taxon>
        <taxon>Rubroshorea</taxon>
    </lineage>
</organism>
<evidence type="ECO:0000313" key="2">
    <source>
        <dbReference type="EMBL" id="GKV07904.1"/>
    </source>
</evidence>
<dbReference type="PANTHER" id="PTHR33595">
    <property type="entry name" value="VON WILLEBRAND FACTOR A DOMAIN PROTEIN"/>
    <property type="match status" value="1"/>
</dbReference>
<dbReference type="AlphaFoldDB" id="A0AAV5J8W3"/>
<feature type="domain" description="DUF7950" evidence="1">
    <location>
        <begin position="161"/>
        <end position="291"/>
    </location>
</feature>
<dbReference type="Pfam" id="PF25821">
    <property type="entry name" value="DUF7950"/>
    <property type="match status" value="1"/>
</dbReference>